<feature type="domain" description="NAD-dependent epimerase/dehydratase" evidence="3">
    <location>
        <begin position="56"/>
        <end position="318"/>
    </location>
</feature>
<reference evidence="4" key="1">
    <citation type="submission" date="2020-11" db="EMBL/GenBank/DDBJ databases">
        <authorList>
            <consortium name="DOE Joint Genome Institute"/>
            <person name="Ahrendt S."/>
            <person name="Riley R."/>
            <person name="Andreopoulos W."/>
            <person name="Labutti K."/>
            <person name="Pangilinan J."/>
            <person name="Ruiz-Duenas F.J."/>
            <person name="Barrasa J.M."/>
            <person name="Sanchez-Garcia M."/>
            <person name="Camarero S."/>
            <person name="Miyauchi S."/>
            <person name="Serrano A."/>
            <person name="Linde D."/>
            <person name="Babiker R."/>
            <person name="Drula E."/>
            <person name="Ayuso-Fernandez I."/>
            <person name="Pacheco R."/>
            <person name="Padilla G."/>
            <person name="Ferreira P."/>
            <person name="Barriuso J."/>
            <person name="Kellner H."/>
            <person name="Castanera R."/>
            <person name="Alfaro M."/>
            <person name="Ramirez L."/>
            <person name="Pisabarro A.G."/>
            <person name="Kuo A."/>
            <person name="Tritt A."/>
            <person name="Lipzen A."/>
            <person name="He G."/>
            <person name="Yan M."/>
            <person name="Ng V."/>
            <person name="Cullen D."/>
            <person name="Martin F."/>
            <person name="Rosso M.-N."/>
            <person name="Henrissat B."/>
            <person name="Hibbett D."/>
            <person name="Martinez A.T."/>
            <person name="Grigoriev I.V."/>
        </authorList>
    </citation>
    <scope>NUCLEOTIDE SEQUENCE</scope>
    <source>
        <strain evidence="4">CBS 506.95</strain>
    </source>
</reference>
<evidence type="ECO:0000313" key="5">
    <source>
        <dbReference type="Proteomes" id="UP000807306"/>
    </source>
</evidence>
<dbReference type="PANTHER" id="PTHR10366">
    <property type="entry name" value="NAD DEPENDENT EPIMERASE/DEHYDRATASE"/>
    <property type="match status" value="1"/>
</dbReference>
<dbReference type="OrthoDB" id="2735536at2759"/>
<dbReference type="InterPro" id="IPR050425">
    <property type="entry name" value="NAD(P)_dehydrat-like"/>
</dbReference>
<dbReference type="Proteomes" id="UP000807306">
    <property type="component" value="Unassembled WGS sequence"/>
</dbReference>
<dbReference type="Gene3D" id="3.40.50.720">
    <property type="entry name" value="NAD(P)-binding Rossmann-like Domain"/>
    <property type="match status" value="1"/>
</dbReference>
<dbReference type="SUPFAM" id="SSF51735">
    <property type="entry name" value="NAD(P)-binding Rossmann-fold domains"/>
    <property type="match status" value="1"/>
</dbReference>
<comment type="caution">
    <text evidence="4">The sequence shown here is derived from an EMBL/GenBank/DDBJ whole genome shotgun (WGS) entry which is preliminary data.</text>
</comment>
<dbReference type="EMBL" id="MU157857">
    <property type="protein sequence ID" value="KAF9527916.1"/>
    <property type="molecule type" value="Genomic_DNA"/>
</dbReference>
<dbReference type="InterPro" id="IPR001509">
    <property type="entry name" value="Epimerase_deHydtase"/>
</dbReference>
<organism evidence="4 5">
    <name type="scientific">Crepidotus variabilis</name>
    <dbReference type="NCBI Taxonomy" id="179855"/>
    <lineage>
        <taxon>Eukaryota</taxon>
        <taxon>Fungi</taxon>
        <taxon>Dikarya</taxon>
        <taxon>Basidiomycota</taxon>
        <taxon>Agaricomycotina</taxon>
        <taxon>Agaricomycetes</taxon>
        <taxon>Agaricomycetidae</taxon>
        <taxon>Agaricales</taxon>
        <taxon>Agaricineae</taxon>
        <taxon>Crepidotaceae</taxon>
        <taxon>Crepidotus</taxon>
    </lineage>
</organism>
<keyword evidence="5" id="KW-1185">Reference proteome</keyword>
<keyword evidence="1" id="KW-0560">Oxidoreductase</keyword>
<gene>
    <name evidence="4" type="ORF">CPB83DRAFT_855419</name>
</gene>
<dbReference type="Pfam" id="PF01370">
    <property type="entry name" value="Epimerase"/>
    <property type="match status" value="1"/>
</dbReference>
<evidence type="ECO:0000259" key="3">
    <source>
        <dbReference type="Pfam" id="PF01370"/>
    </source>
</evidence>
<name>A0A9P6EF27_9AGAR</name>
<proteinExistence type="inferred from homology"/>
<dbReference type="AlphaFoldDB" id="A0A9P6EF27"/>
<dbReference type="GO" id="GO:0016616">
    <property type="term" value="F:oxidoreductase activity, acting on the CH-OH group of donors, NAD or NADP as acceptor"/>
    <property type="evidence" value="ECO:0007669"/>
    <property type="project" value="TreeGrafter"/>
</dbReference>
<evidence type="ECO:0000256" key="1">
    <source>
        <dbReference type="ARBA" id="ARBA00023002"/>
    </source>
</evidence>
<evidence type="ECO:0000313" key="4">
    <source>
        <dbReference type="EMBL" id="KAF9527916.1"/>
    </source>
</evidence>
<accession>A0A9P6EF27</accession>
<dbReference type="PANTHER" id="PTHR10366:SF564">
    <property type="entry name" value="STEROL-4-ALPHA-CARBOXYLATE 3-DEHYDROGENASE, DECARBOXYLATING"/>
    <property type="match status" value="1"/>
</dbReference>
<evidence type="ECO:0000256" key="2">
    <source>
        <dbReference type="ARBA" id="ARBA00023445"/>
    </source>
</evidence>
<sequence>MAFAMLSFTSRFAVSSTPKTWCIRPSTSSERPRRVFLSRNMAILSSPQPGSTPPKVLVTGANGYIAMWIVRLLLEKGYAVRGAVRSEEKVAALTDAFGKVHSEWSDRLEWAVVPDITKDGAFDESVKGVEAIVHTAAPLDTTTDDPDEYIKPSVNGTLSLLTSALKHGSGVKRVAITSSCTAAVTFKTPQAEPGPLPFRETGWAEEAIETVKKDGAKTPDSIKYRAAKTLAERAAFDFVEKNKDKLSWDISTLLPSVVIGPNLGAPKSPEVLNASLNRFYRSLFTNEPEEFLKSTICSVDVRDVAQAHLSSLVKEAAGGQRFLVSGHATTWQRIRDVAYDINHVWYSDEILPRGNPDLPRDIVYFFDNNKSRDVLGIEYESLEKTVGDTMADFEGRGWVEKKVSL</sequence>
<protein>
    <recommendedName>
        <fullName evidence="3">NAD-dependent epimerase/dehydratase domain-containing protein</fullName>
    </recommendedName>
</protein>
<comment type="similarity">
    <text evidence="2">Belongs to the NAD(P)-dependent epimerase/dehydratase family. Dihydroflavonol-4-reductase subfamily.</text>
</comment>
<dbReference type="InterPro" id="IPR036291">
    <property type="entry name" value="NAD(P)-bd_dom_sf"/>
</dbReference>